<dbReference type="STRING" id="225164.V4AZC7"/>
<dbReference type="InterPro" id="IPR005302">
    <property type="entry name" value="MoCF_Sase_C"/>
</dbReference>
<dbReference type="GO" id="GO:0030170">
    <property type="term" value="F:pyridoxal phosphate binding"/>
    <property type="evidence" value="ECO:0007669"/>
    <property type="project" value="InterPro"/>
</dbReference>
<reference evidence="2 3" key="1">
    <citation type="journal article" date="2013" name="Nature">
        <title>Insights into bilaterian evolution from three spiralian genomes.</title>
        <authorList>
            <person name="Simakov O."/>
            <person name="Marletaz F."/>
            <person name="Cho S.J."/>
            <person name="Edsinger-Gonzales E."/>
            <person name="Havlak P."/>
            <person name="Hellsten U."/>
            <person name="Kuo D.H."/>
            <person name="Larsson T."/>
            <person name="Lv J."/>
            <person name="Arendt D."/>
            <person name="Savage R."/>
            <person name="Osoegawa K."/>
            <person name="de Jong P."/>
            <person name="Grimwood J."/>
            <person name="Chapman J.A."/>
            <person name="Shapiro H."/>
            <person name="Aerts A."/>
            <person name="Otillar R.P."/>
            <person name="Terry A.Y."/>
            <person name="Boore J.L."/>
            <person name="Grigoriev I.V."/>
            <person name="Lindberg D.R."/>
            <person name="Seaver E.C."/>
            <person name="Weisblat D.A."/>
            <person name="Putnam N.H."/>
            <person name="Rokhsar D.S."/>
        </authorList>
    </citation>
    <scope>NUCLEOTIDE SEQUENCE [LARGE SCALE GENOMIC DNA]</scope>
</reference>
<dbReference type="OrthoDB" id="17255at2759"/>
<gene>
    <name evidence="2" type="ORF">LOTGIDRAFT_95254</name>
</gene>
<feature type="non-terminal residue" evidence="2">
    <location>
        <position position="290"/>
    </location>
</feature>
<dbReference type="Pfam" id="PF03473">
    <property type="entry name" value="MOSC"/>
    <property type="match status" value="1"/>
</dbReference>
<dbReference type="GeneID" id="20253042"/>
<feature type="domain" description="MOSC" evidence="1">
    <location>
        <begin position="132"/>
        <end position="290"/>
    </location>
</feature>
<name>V4AZC7_LOTGI</name>
<dbReference type="SUPFAM" id="SSF141673">
    <property type="entry name" value="MOSC N-terminal domain-like"/>
    <property type="match status" value="1"/>
</dbReference>
<dbReference type="Pfam" id="PF03476">
    <property type="entry name" value="MOSC_N"/>
    <property type="match status" value="1"/>
</dbReference>
<evidence type="ECO:0000313" key="3">
    <source>
        <dbReference type="Proteomes" id="UP000030746"/>
    </source>
</evidence>
<protein>
    <recommendedName>
        <fullName evidence="1">MOSC domain-containing protein</fullName>
    </recommendedName>
</protein>
<dbReference type="OMA" id="MFLVYNE"/>
<keyword evidence="3" id="KW-1185">Reference proteome</keyword>
<organism evidence="2 3">
    <name type="scientific">Lottia gigantea</name>
    <name type="common">Giant owl limpet</name>
    <dbReference type="NCBI Taxonomy" id="225164"/>
    <lineage>
        <taxon>Eukaryota</taxon>
        <taxon>Metazoa</taxon>
        <taxon>Spiralia</taxon>
        <taxon>Lophotrochozoa</taxon>
        <taxon>Mollusca</taxon>
        <taxon>Gastropoda</taxon>
        <taxon>Patellogastropoda</taxon>
        <taxon>Lottioidea</taxon>
        <taxon>Lottiidae</taxon>
        <taxon>Lottia</taxon>
    </lineage>
</organism>
<evidence type="ECO:0000259" key="1">
    <source>
        <dbReference type="PROSITE" id="PS51340"/>
    </source>
</evidence>
<dbReference type="SUPFAM" id="SSF50800">
    <property type="entry name" value="PK beta-barrel domain-like"/>
    <property type="match status" value="1"/>
</dbReference>
<evidence type="ECO:0000313" key="2">
    <source>
        <dbReference type="EMBL" id="ESP03078.1"/>
    </source>
</evidence>
<dbReference type="GO" id="GO:0003824">
    <property type="term" value="F:catalytic activity"/>
    <property type="evidence" value="ECO:0007669"/>
    <property type="project" value="InterPro"/>
</dbReference>
<proteinExistence type="predicted"/>
<dbReference type="GO" id="GO:0030151">
    <property type="term" value="F:molybdenum ion binding"/>
    <property type="evidence" value="ECO:0007669"/>
    <property type="project" value="InterPro"/>
</dbReference>
<accession>V4AZC7</accession>
<dbReference type="CTD" id="20253042"/>
<dbReference type="Proteomes" id="UP000030746">
    <property type="component" value="Unassembled WGS sequence"/>
</dbReference>
<dbReference type="RefSeq" id="XP_009046548.1">
    <property type="nucleotide sequence ID" value="XM_009048300.1"/>
</dbReference>
<dbReference type="EMBL" id="KB200129">
    <property type="protein sequence ID" value="ESP03078.1"/>
    <property type="molecule type" value="Genomic_DNA"/>
</dbReference>
<dbReference type="PANTHER" id="PTHR14237">
    <property type="entry name" value="MOLYBDOPTERIN COFACTOR SULFURASE MOSC"/>
    <property type="match status" value="1"/>
</dbReference>
<dbReference type="InterPro" id="IPR011037">
    <property type="entry name" value="Pyrv_Knase-like_insert_dom_sf"/>
</dbReference>
<dbReference type="KEGG" id="lgi:LOTGIDRAFT_95254"/>
<dbReference type="PANTHER" id="PTHR14237:SF19">
    <property type="entry name" value="MITOCHONDRIAL AMIDOXIME REDUCING COMPONENT 1"/>
    <property type="match status" value="1"/>
</dbReference>
<dbReference type="InterPro" id="IPR005303">
    <property type="entry name" value="MOCOS_middle"/>
</dbReference>
<dbReference type="AlphaFoldDB" id="V4AZC7"/>
<feature type="non-terminal residue" evidence="2">
    <location>
        <position position="1"/>
    </location>
</feature>
<dbReference type="HOGENOM" id="CLU_028286_6_1_1"/>
<sequence length="290" mass="32514">KQYGYIGRVSEINTYPIKACGGITLKKAEATRLGIKVNGLYDRHWLVVKPNGDFITMRQHPELACIEINVVPVENEFILTAPGMESITLPIKPKSDRSKVVKCRVWQNQLQGQDCGDEVSRWLSEYLKTEGIRLLFSAPDLIKSQANSRNNLWGNSADPGDQGAYQDECCGYLIMNENSLVELNTHLKQPVTFRNFRPNIVIDGPKAFDEDYWKELRIGESLYVRILDPCARCVVTTVDPIFGRRSEDGEPLKTLSSIRCVEGLGKSPFFGVLATVDESGPIKVGDPVYM</sequence>
<dbReference type="PROSITE" id="PS51340">
    <property type="entry name" value="MOSC"/>
    <property type="match status" value="1"/>
</dbReference>